<name>A0AB34JY27_PRYPA</name>
<dbReference type="Gene3D" id="3.40.50.1110">
    <property type="entry name" value="SGNH hydrolase"/>
    <property type="match status" value="1"/>
</dbReference>
<evidence type="ECO:0000313" key="5">
    <source>
        <dbReference type="Proteomes" id="UP001515480"/>
    </source>
</evidence>
<dbReference type="Proteomes" id="UP001515480">
    <property type="component" value="Unassembled WGS sequence"/>
</dbReference>
<dbReference type="GO" id="GO:0001681">
    <property type="term" value="F:sialate O-acetylesterase activity"/>
    <property type="evidence" value="ECO:0007669"/>
    <property type="project" value="InterPro"/>
</dbReference>
<dbReference type="SUPFAM" id="SSF52266">
    <property type="entry name" value="SGNH hydrolase"/>
    <property type="match status" value="1"/>
</dbReference>
<gene>
    <name evidence="4" type="ORF">AB1Y20_015287</name>
</gene>
<keyword evidence="5" id="KW-1185">Reference proteome</keyword>
<feature type="domain" description="Sialate O-acetylesterase" evidence="3">
    <location>
        <begin position="226"/>
        <end position="464"/>
    </location>
</feature>
<accession>A0AB34JY27</accession>
<dbReference type="EMBL" id="JBGBPQ010000003">
    <property type="protein sequence ID" value="KAL1526580.1"/>
    <property type="molecule type" value="Genomic_DNA"/>
</dbReference>
<comment type="caution">
    <text evidence="4">The sequence shown here is derived from an EMBL/GenBank/DDBJ whole genome shotgun (WGS) entry which is preliminary data.</text>
</comment>
<evidence type="ECO:0000256" key="2">
    <source>
        <dbReference type="SAM" id="SignalP"/>
    </source>
</evidence>
<evidence type="ECO:0000259" key="3">
    <source>
        <dbReference type="Pfam" id="PF03629"/>
    </source>
</evidence>
<dbReference type="InterPro" id="IPR039329">
    <property type="entry name" value="SIAE"/>
</dbReference>
<feature type="signal peptide" evidence="2">
    <location>
        <begin position="1"/>
        <end position="20"/>
    </location>
</feature>
<reference evidence="4 5" key="1">
    <citation type="journal article" date="2024" name="Science">
        <title>Giant polyketide synthase enzymes in the biosynthesis of giant marine polyether toxins.</title>
        <authorList>
            <person name="Fallon T.R."/>
            <person name="Shende V.V."/>
            <person name="Wierzbicki I.H."/>
            <person name="Pendleton A.L."/>
            <person name="Watervoot N.F."/>
            <person name="Auber R.P."/>
            <person name="Gonzalez D.J."/>
            <person name="Wisecaver J.H."/>
            <person name="Moore B.S."/>
        </authorList>
    </citation>
    <scope>NUCLEOTIDE SEQUENCE [LARGE SCALE GENOMIC DNA]</scope>
    <source>
        <strain evidence="4 5">12B1</strain>
    </source>
</reference>
<dbReference type="AlphaFoldDB" id="A0AB34JY27"/>
<dbReference type="InterPro" id="IPR036514">
    <property type="entry name" value="SGNH_hydro_sf"/>
</dbReference>
<dbReference type="InterPro" id="IPR005181">
    <property type="entry name" value="SASA"/>
</dbReference>
<proteinExistence type="predicted"/>
<dbReference type="Pfam" id="PF03629">
    <property type="entry name" value="SASA"/>
    <property type="match status" value="1"/>
</dbReference>
<evidence type="ECO:0000313" key="4">
    <source>
        <dbReference type="EMBL" id="KAL1526580.1"/>
    </source>
</evidence>
<feature type="chain" id="PRO_5044250900" description="Sialate O-acetylesterase domain-containing protein" evidence="2">
    <location>
        <begin position="21"/>
        <end position="656"/>
    </location>
</feature>
<organism evidence="4 5">
    <name type="scientific">Prymnesium parvum</name>
    <name type="common">Toxic golden alga</name>
    <dbReference type="NCBI Taxonomy" id="97485"/>
    <lineage>
        <taxon>Eukaryota</taxon>
        <taxon>Haptista</taxon>
        <taxon>Haptophyta</taxon>
        <taxon>Prymnesiophyceae</taxon>
        <taxon>Prymnesiales</taxon>
        <taxon>Prymnesiaceae</taxon>
        <taxon>Prymnesium</taxon>
    </lineage>
</organism>
<keyword evidence="1" id="KW-0378">Hydrolase</keyword>
<keyword evidence="2" id="KW-0732">Signal</keyword>
<dbReference type="PANTHER" id="PTHR22901">
    <property type="entry name" value="SIALATE O-ACETYLESTERASE"/>
    <property type="match status" value="1"/>
</dbReference>
<dbReference type="GO" id="GO:0005975">
    <property type="term" value="P:carbohydrate metabolic process"/>
    <property type="evidence" value="ECO:0007669"/>
    <property type="project" value="TreeGrafter"/>
</dbReference>
<evidence type="ECO:0000256" key="1">
    <source>
        <dbReference type="ARBA" id="ARBA00022801"/>
    </source>
</evidence>
<sequence length="656" mass="70451">MRALPLNLLLLACAPPLAHGLTTEPVDDIPPFVRFGECAPKLVGENYDAPSHDLLQTPLPQTSEDCAQACCANLKCAGALFESLSAISYGGCSVNKPCCYMKTSVADAVPMRVPVKGKNALWRIAGRSQDDEHLGFLSATLGSHMVLQRAPQHATVWGHTAPGAKVATVMMSSESRHVLATTADADGIWRQILPPVRASSTPYNFTFASSNSSAERAEMHDVLFGDVYICGGQSNMEFAMPAVANASYERQRANDFPTIRFFSVGHRTASLTPLKDLQTVWEPWQVASNMSINRDFSPGHTLFSTFSAVCWLFGRELSEKLSPTGEVPIGLISNNWGGTKVEVWAPADSYASCNRTDLPPHGGAMYNAMILPYTVGPMAISGFIFYQGEADTANASTAEQYACLFPEMIKAWRSAFRAPTAYFGFIQLSTWCALPPEGLPQLREAQMAALRLRNVGYATNADHGMGCDIHPSAKQFCAARLARSALAIGYGLDVAWRSPTYAAASQTSLDQVEEARGARTSTASLMVRLQDVSAAGLHLVHPFNYESPGYGQGSAPVIVDCMGSFPINATANSSMLQQCAWAGLKVRGVGWLNASVSVLPNGNSLLLTAQLPKDLDGPLIEASAYAWGPIPMMSAYDVATGLPVLPWNMSVHARGP</sequence>
<protein>
    <recommendedName>
        <fullName evidence="3">Sialate O-acetylesterase domain-containing protein</fullName>
    </recommendedName>
</protein>
<dbReference type="PANTHER" id="PTHR22901:SF0">
    <property type="entry name" value="SIALATE O-ACETYLESTERASE"/>
    <property type="match status" value="1"/>
</dbReference>